<reference evidence="2 3" key="1">
    <citation type="submission" date="2016-08" db="EMBL/GenBank/DDBJ databases">
        <authorList>
            <person name="Seilhamer J.J."/>
        </authorList>
    </citation>
    <scope>NUCLEOTIDE SEQUENCE [LARGE SCALE GENOMIC DNA]</scope>
    <source>
        <strain evidence="2 3">CFBP4690</strain>
    </source>
</reference>
<gene>
    <name evidence="1" type="ORF">ACI6Q5_20170</name>
    <name evidence="2" type="ORF">XcodCFBP4690_21200</name>
</gene>
<sequence>MTSIAAVQQGMQHVRSVLRPILQVDRAIVGSSGVITWANRQRGIDRDIYYALEYQYLIDNAQYSFLLQDGSFVQMYYEFSALGLLKARLAYYPPPLRVNARAVDFLSAAESFYETQDGEKIGDHLFNWYEAIEENRDLPLNTSHLRFDFDRGVTSHAPSHIQYGALQDLRLAADCFPMPASFIEIISPMLGLDLDVSSVEVNHARNNIFRFDGGLPLISIRARE</sequence>
<comment type="caution">
    <text evidence="2">The sequence shown here is derived from an EMBL/GenBank/DDBJ whole genome shotgun (WGS) entry which is preliminary data.</text>
</comment>
<protein>
    <submittedName>
        <fullName evidence="1">DUF2290 domain-containing protein</fullName>
    </submittedName>
</protein>
<reference evidence="1 4" key="2">
    <citation type="submission" date="2024-11" db="EMBL/GenBank/DDBJ databases">
        <title>Genome sequencing of Xanthomonas codiaei.</title>
        <authorList>
            <person name="Studholme D.J."/>
        </authorList>
    </citation>
    <scope>NUCLEOTIDE SEQUENCE [LARGE SCALE GENOMIC DNA]</scope>
    <source>
        <strain evidence="1 4">NCPPB 4350</strain>
    </source>
</reference>
<dbReference type="EMBL" id="MDEC01000049">
    <property type="protein sequence ID" value="PPU56883.1"/>
    <property type="molecule type" value="Genomic_DNA"/>
</dbReference>
<dbReference type="Proteomes" id="UP001637990">
    <property type="component" value="Unassembled WGS sequence"/>
</dbReference>
<dbReference type="RefSeq" id="WP_104544196.1">
    <property type="nucleotide sequence ID" value="NZ_JBJGBS010000166.1"/>
</dbReference>
<proteinExistence type="predicted"/>
<name>A0A2S7C5Q4_9XANT</name>
<dbReference type="InterPro" id="IPR018742">
    <property type="entry name" value="DUF2290"/>
</dbReference>
<keyword evidence="4" id="KW-1185">Reference proteome</keyword>
<evidence type="ECO:0000313" key="3">
    <source>
        <dbReference type="Proteomes" id="UP000237872"/>
    </source>
</evidence>
<organism evidence="2 3">
    <name type="scientific">Xanthomonas codiaei</name>
    <dbReference type="NCBI Taxonomy" id="56463"/>
    <lineage>
        <taxon>Bacteria</taxon>
        <taxon>Pseudomonadati</taxon>
        <taxon>Pseudomonadota</taxon>
        <taxon>Gammaproteobacteria</taxon>
        <taxon>Lysobacterales</taxon>
        <taxon>Lysobacteraceae</taxon>
        <taxon>Xanthomonas</taxon>
    </lineage>
</organism>
<evidence type="ECO:0000313" key="1">
    <source>
        <dbReference type="EMBL" id="MFO3707231.1"/>
    </source>
</evidence>
<dbReference type="Proteomes" id="UP000237872">
    <property type="component" value="Unassembled WGS sequence"/>
</dbReference>
<dbReference type="Pfam" id="PF10053">
    <property type="entry name" value="DUF2290"/>
    <property type="match status" value="1"/>
</dbReference>
<dbReference type="OrthoDB" id="5190544at2"/>
<evidence type="ECO:0000313" key="2">
    <source>
        <dbReference type="EMBL" id="PPU56883.1"/>
    </source>
</evidence>
<dbReference type="AlphaFoldDB" id="A0A2S7C5Q4"/>
<dbReference type="EMBL" id="JBJGBS010000166">
    <property type="protein sequence ID" value="MFO3707231.1"/>
    <property type="molecule type" value="Genomic_DNA"/>
</dbReference>
<evidence type="ECO:0000313" key="4">
    <source>
        <dbReference type="Proteomes" id="UP001637990"/>
    </source>
</evidence>
<accession>A0A2S7C5Q4</accession>